<gene>
    <name evidence="4" type="ORF">M441DRAFT_59084</name>
</gene>
<dbReference type="PANTHER" id="PTHR48070">
    <property type="entry name" value="ESTERASE OVCA2"/>
    <property type="match status" value="1"/>
</dbReference>
<evidence type="ECO:0000313" key="5">
    <source>
        <dbReference type="Proteomes" id="UP000240493"/>
    </source>
</evidence>
<keyword evidence="2" id="KW-0378">Hydrolase</keyword>
<organism evidence="4 5">
    <name type="scientific">Trichoderma asperellum (strain ATCC 204424 / CBS 433.97 / NBRC 101777)</name>
    <dbReference type="NCBI Taxonomy" id="1042311"/>
    <lineage>
        <taxon>Eukaryota</taxon>
        <taxon>Fungi</taxon>
        <taxon>Dikarya</taxon>
        <taxon>Ascomycota</taxon>
        <taxon>Pezizomycotina</taxon>
        <taxon>Sordariomycetes</taxon>
        <taxon>Hypocreomycetidae</taxon>
        <taxon>Hypocreales</taxon>
        <taxon>Hypocreaceae</taxon>
        <taxon>Trichoderma</taxon>
    </lineage>
</organism>
<dbReference type="EMBL" id="KZ679263">
    <property type="protein sequence ID" value="PTB40286.1"/>
    <property type="molecule type" value="Genomic_DNA"/>
</dbReference>
<dbReference type="InterPro" id="IPR029058">
    <property type="entry name" value="AB_hydrolase_fold"/>
</dbReference>
<comment type="similarity">
    <text evidence="1">Belongs to the LovG family.</text>
</comment>
<dbReference type="SUPFAM" id="SSF53474">
    <property type="entry name" value="alpha/beta-Hydrolases"/>
    <property type="match status" value="1"/>
</dbReference>
<keyword evidence="5" id="KW-1185">Reference proteome</keyword>
<dbReference type="GO" id="GO:0005634">
    <property type="term" value="C:nucleus"/>
    <property type="evidence" value="ECO:0007669"/>
    <property type="project" value="TreeGrafter"/>
</dbReference>
<accession>A0A2T3Z636</accession>
<evidence type="ECO:0000256" key="2">
    <source>
        <dbReference type="ARBA" id="ARBA00022801"/>
    </source>
</evidence>
<dbReference type="InterPro" id="IPR005645">
    <property type="entry name" value="FSH-like_dom"/>
</dbReference>
<evidence type="ECO:0000259" key="3">
    <source>
        <dbReference type="Pfam" id="PF03959"/>
    </source>
</evidence>
<dbReference type="Gene3D" id="3.40.50.1820">
    <property type="entry name" value="alpha/beta hydrolase"/>
    <property type="match status" value="1"/>
</dbReference>
<dbReference type="Proteomes" id="UP000240493">
    <property type="component" value="Unassembled WGS sequence"/>
</dbReference>
<dbReference type="GO" id="GO:0016787">
    <property type="term" value="F:hydrolase activity"/>
    <property type="evidence" value="ECO:0007669"/>
    <property type="project" value="UniProtKB-KW"/>
</dbReference>
<dbReference type="Pfam" id="PF03959">
    <property type="entry name" value="FSH1"/>
    <property type="match status" value="1"/>
</dbReference>
<dbReference type="OrthoDB" id="2094269at2759"/>
<dbReference type="GO" id="GO:0005737">
    <property type="term" value="C:cytoplasm"/>
    <property type="evidence" value="ECO:0007669"/>
    <property type="project" value="TreeGrafter"/>
</dbReference>
<dbReference type="GO" id="GO:0044550">
    <property type="term" value="P:secondary metabolite biosynthetic process"/>
    <property type="evidence" value="ECO:0007669"/>
    <property type="project" value="TreeGrafter"/>
</dbReference>
<feature type="domain" description="Serine hydrolase" evidence="3">
    <location>
        <begin position="9"/>
        <end position="243"/>
    </location>
</feature>
<evidence type="ECO:0000313" key="4">
    <source>
        <dbReference type="EMBL" id="PTB40286.1"/>
    </source>
</evidence>
<dbReference type="STRING" id="1042311.A0A2T3Z636"/>
<sequence>MSGEDLSLPRILCLHGASVNAQVFRIQCRAIIASLKDKFRFVFADAPAEAPADETVVAVFGEFAPFYRWLRWKPEHQEMDAETASRNIVNQLKKAMDEDRGTGEWVGLLAFSQGGVVAASLLWSQEHIEEEAKRPLPGVHFRFAVVIASPGPVFFIDESGTLPKPRHLPSANERVDLFLDWPEEGATDESHIIKTPMLHVHGLQDPALLSHRRLYKLYSKNGTAKLMEWDGGHRLPIKTNDVERLVSGIRALAEQVGLEAYDDDVWC</sequence>
<dbReference type="PANTHER" id="PTHR48070:SF3">
    <property type="entry name" value="ESTERASE DBAE-RELATED"/>
    <property type="match status" value="1"/>
</dbReference>
<evidence type="ECO:0000256" key="1">
    <source>
        <dbReference type="ARBA" id="ARBA00005863"/>
    </source>
</evidence>
<dbReference type="AlphaFoldDB" id="A0A2T3Z636"/>
<proteinExistence type="inferred from homology"/>
<dbReference type="InterPro" id="IPR050593">
    <property type="entry name" value="LovG"/>
</dbReference>
<protein>
    <recommendedName>
        <fullName evidence="3">Serine hydrolase domain-containing protein</fullName>
    </recommendedName>
</protein>
<name>A0A2T3Z636_TRIA4</name>
<reference evidence="4 5" key="1">
    <citation type="submission" date="2016-07" db="EMBL/GenBank/DDBJ databases">
        <title>Multiple horizontal gene transfer events from other fungi enriched the ability of initially mycotrophic Trichoderma (Ascomycota) to feed on dead plant biomass.</title>
        <authorList>
            <consortium name="DOE Joint Genome Institute"/>
            <person name="Aerts A."/>
            <person name="Atanasova L."/>
            <person name="Chenthamara K."/>
            <person name="Zhang J."/>
            <person name="Grujic M."/>
            <person name="Henrissat B."/>
            <person name="Kuo A."/>
            <person name="Salamov A."/>
            <person name="Lipzen A."/>
            <person name="Labutti K."/>
            <person name="Barry K."/>
            <person name="Miao Y."/>
            <person name="Rahimi M.J."/>
            <person name="Shen Q."/>
            <person name="Grigoriev I.V."/>
            <person name="Kubicek C.P."/>
            <person name="Druzhinina I.S."/>
        </authorList>
    </citation>
    <scope>NUCLEOTIDE SEQUENCE [LARGE SCALE GENOMIC DNA]</scope>
    <source>
        <strain evidence="4 5">CBS 433.97</strain>
    </source>
</reference>